<protein>
    <recommendedName>
        <fullName evidence="4">Terminase</fullName>
    </recommendedName>
</protein>
<proteinExistence type="predicted"/>
<dbReference type="InterPro" id="IPR027417">
    <property type="entry name" value="P-loop_NTPase"/>
</dbReference>
<name>A0A367R168_NOSPU</name>
<dbReference type="AlphaFoldDB" id="A0A367R168"/>
<keyword evidence="1" id="KW-0812">Transmembrane</keyword>
<dbReference type="Gene3D" id="3.40.50.300">
    <property type="entry name" value="P-loop containing nucleotide triphosphate hydrolases"/>
    <property type="match status" value="1"/>
</dbReference>
<evidence type="ECO:0000313" key="3">
    <source>
        <dbReference type="Proteomes" id="UP000252085"/>
    </source>
</evidence>
<evidence type="ECO:0000256" key="1">
    <source>
        <dbReference type="SAM" id="Phobius"/>
    </source>
</evidence>
<dbReference type="Gene3D" id="3.30.420.240">
    <property type="match status" value="1"/>
</dbReference>
<dbReference type="EMBL" id="LXQE01000200">
    <property type="protein sequence ID" value="RCJ29192.1"/>
    <property type="molecule type" value="Genomic_DNA"/>
</dbReference>
<dbReference type="SUPFAM" id="SSF52540">
    <property type="entry name" value="P-loop containing nucleoside triphosphate hydrolases"/>
    <property type="match status" value="1"/>
</dbReference>
<comment type="caution">
    <text evidence="2">The sequence shown here is derived from an EMBL/GenBank/DDBJ whole genome shotgun (WGS) entry which is preliminary data.</text>
</comment>
<sequence length="543" mass="60534">MGLAKLKTSSSKYAALVHGGSRPIPFPQYADDPVGFFKNELGIELTNEQTIIAESVRDRPITNVKAAHGTGKSFIASLLVIYFLFCVGGVAITTAPSEDQVKWILWAELRKIHGLHKTKLGGRCDIMQLLFSETVYAFGITSRDYSENSFQGQHRQKQLLIEDEADGITPQIDNGFIACLTGSDNRGLRIGNPVDPQSQFAKTCKLDKRCLTVSAFSHPNVSWAYELCADGVYRLKPEVAEHIINEDGEIKPQQEWPPEFPRDRIPGAISIDWIERVRREKFETSAYWKGRVMGEYAEDAADGIILLTLLKQARSLYDQNPQYWDAIAKRYPWRLGLDVGDGGDPHALALLRGPVLYEVQIHPTKGDLLDTERAADIAASQIKLLGTGYSIAVDNTGVGAGTLAKLKKTGYQALPCRFGDVPSYKKKKQKEEPKQKFTNLKAELYWQFRELLMGGRIAIAPLENEEYVFQDLTATRYSTNTKDEIFCEPKDKTKSRLGRSPDSEAVIIALTNPMELGGVPQDAATALQAETNSEMEELHKLFS</sequence>
<reference evidence="2 3" key="1">
    <citation type="submission" date="2016-04" db="EMBL/GenBank/DDBJ databases">
        <authorList>
            <person name="Evans L.H."/>
            <person name="Alamgir A."/>
            <person name="Owens N."/>
            <person name="Weber N.D."/>
            <person name="Virtaneva K."/>
            <person name="Barbian K."/>
            <person name="Babar A."/>
            <person name="Rosenke K."/>
        </authorList>
    </citation>
    <scope>NUCLEOTIDE SEQUENCE [LARGE SCALE GENOMIC DNA]</scope>
    <source>
        <strain evidence="2">NIES-2108</strain>
    </source>
</reference>
<feature type="transmembrane region" description="Helical" evidence="1">
    <location>
        <begin position="74"/>
        <end position="92"/>
    </location>
</feature>
<accession>A0A367R168</accession>
<dbReference type="Proteomes" id="UP000252085">
    <property type="component" value="Unassembled WGS sequence"/>
</dbReference>
<keyword evidence="1" id="KW-0472">Membrane</keyword>
<organism evidence="2 3">
    <name type="scientific">Nostoc punctiforme NIES-2108</name>
    <dbReference type="NCBI Taxonomy" id="1356359"/>
    <lineage>
        <taxon>Bacteria</taxon>
        <taxon>Bacillati</taxon>
        <taxon>Cyanobacteriota</taxon>
        <taxon>Cyanophyceae</taxon>
        <taxon>Nostocales</taxon>
        <taxon>Nostocaceae</taxon>
        <taxon>Nostoc</taxon>
    </lineage>
</organism>
<evidence type="ECO:0000313" key="2">
    <source>
        <dbReference type="EMBL" id="RCJ29192.1"/>
    </source>
</evidence>
<keyword evidence="1" id="KW-1133">Transmembrane helix</keyword>
<gene>
    <name evidence="2" type="ORF">A6769_35955</name>
</gene>
<evidence type="ECO:0008006" key="4">
    <source>
        <dbReference type="Google" id="ProtNLM"/>
    </source>
</evidence>